<dbReference type="AlphaFoldDB" id="A0A453KNK3"/>
<reference evidence="3" key="1">
    <citation type="journal article" date="2014" name="Science">
        <title>Ancient hybridizations among the ancestral genomes of bread wheat.</title>
        <authorList>
            <consortium name="International Wheat Genome Sequencing Consortium,"/>
            <person name="Marcussen T."/>
            <person name="Sandve S.R."/>
            <person name="Heier L."/>
            <person name="Spannagl M."/>
            <person name="Pfeifer M."/>
            <person name="Jakobsen K.S."/>
            <person name="Wulff B.B."/>
            <person name="Steuernagel B."/>
            <person name="Mayer K.F."/>
            <person name="Olsen O.A."/>
        </authorList>
    </citation>
    <scope>NUCLEOTIDE SEQUENCE [LARGE SCALE GENOMIC DNA]</scope>
    <source>
        <strain evidence="3">cv. AL8/78</strain>
    </source>
</reference>
<feature type="compositionally biased region" description="Polar residues" evidence="1">
    <location>
        <begin position="10"/>
        <end position="21"/>
    </location>
</feature>
<feature type="region of interest" description="Disordered" evidence="1">
    <location>
        <begin position="1"/>
        <end position="64"/>
    </location>
</feature>
<dbReference type="Proteomes" id="UP000015105">
    <property type="component" value="Chromosome 5D"/>
</dbReference>
<evidence type="ECO:0000256" key="1">
    <source>
        <dbReference type="SAM" id="MobiDB-lite"/>
    </source>
</evidence>
<evidence type="ECO:0000313" key="2">
    <source>
        <dbReference type="EnsemblPlants" id="AET5Gv20466500.1"/>
    </source>
</evidence>
<proteinExistence type="predicted"/>
<accession>A0A453KNK3</accession>
<feature type="compositionally biased region" description="Basic residues" evidence="1">
    <location>
        <begin position="44"/>
        <end position="64"/>
    </location>
</feature>
<dbReference type="Gramene" id="AET5Gv20466500.1">
    <property type="protein sequence ID" value="AET5Gv20466500.1"/>
    <property type="gene ID" value="AET5Gv20466500"/>
</dbReference>
<evidence type="ECO:0000313" key="3">
    <source>
        <dbReference type="Proteomes" id="UP000015105"/>
    </source>
</evidence>
<reference evidence="2" key="4">
    <citation type="submission" date="2019-03" db="UniProtKB">
        <authorList>
            <consortium name="EnsemblPlants"/>
        </authorList>
    </citation>
    <scope>IDENTIFICATION</scope>
</reference>
<reference evidence="2" key="5">
    <citation type="journal article" date="2021" name="G3 (Bethesda)">
        <title>Aegilops tauschii genome assembly Aet v5.0 features greater sequence contiguity and improved annotation.</title>
        <authorList>
            <person name="Wang L."/>
            <person name="Zhu T."/>
            <person name="Rodriguez J.C."/>
            <person name="Deal K.R."/>
            <person name="Dubcovsky J."/>
            <person name="McGuire P.E."/>
            <person name="Lux T."/>
            <person name="Spannagl M."/>
            <person name="Mayer K.F.X."/>
            <person name="Baldrich P."/>
            <person name="Meyers B.C."/>
            <person name="Huo N."/>
            <person name="Gu Y.Q."/>
            <person name="Zhou H."/>
            <person name="Devos K.M."/>
            <person name="Bennetzen J.L."/>
            <person name="Unver T."/>
            <person name="Budak H."/>
            <person name="Gulick P.J."/>
            <person name="Galiba G."/>
            <person name="Kalapos B."/>
            <person name="Nelson D.R."/>
            <person name="Li P."/>
            <person name="You F.M."/>
            <person name="Luo M.C."/>
            <person name="Dvorak J."/>
        </authorList>
    </citation>
    <scope>NUCLEOTIDE SEQUENCE [LARGE SCALE GENOMIC DNA]</scope>
    <source>
        <strain evidence="2">cv. AL8/78</strain>
    </source>
</reference>
<organism evidence="2 3">
    <name type="scientific">Aegilops tauschii subsp. strangulata</name>
    <name type="common">Goatgrass</name>
    <dbReference type="NCBI Taxonomy" id="200361"/>
    <lineage>
        <taxon>Eukaryota</taxon>
        <taxon>Viridiplantae</taxon>
        <taxon>Streptophyta</taxon>
        <taxon>Embryophyta</taxon>
        <taxon>Tracheophyta</taxon>
        <taxon>Spermatophyta</taxon>
        <taxon>Magnoliopsida</taxon>
        <taxon>Liliopsida</taxon>
        <taxon>Poales</taxon>
        <taxon>Poaceae</taxon>
        <taxon>BOP clade</taxon>
        <taxon>Pooideae</taxon>
        <taxon>Triticodae</taxon>
        <taxon>Triticeae</taxon>
        <taxon>Triticinae</taxon>
        <taxon>Aegilops</taxon>
    </lineage>
</organism>
<sequence>RLPPSAISRVFSSPNPQTLEPPSNPRLRHRHRIDGHPWLSSRRGATRCRRRHKQAPPRRLRRHRYATPVSPHILSRFVDLVFEAAGFVLGLRPGVPASVLLDSGAVPRRLVDTHTGPLS</sequence>
<name>A0A453KNK3_AEGTS</name>
<protein>
    <submittedName>
        <fullName evidence="2">Uncharacterized protein</fullName>
    </submittedName>
</protein>
<reference evidence="2" key="3">
    <citation type="journal article" date="2017" name="Nature">
        <title>Genome sequence of the progenitor of the wheat D genome Aegilops tauschii.</title>
        <authorList>
            <person name="Luo M.C."/>
            <person name="Gu Y.Q."/>
            <person name="Puiu D."/>
            <person name="Wang H."/>
            <person name="Twardziok S.O."/>
            <person name="Deal K.R."/>
            <person name="Huo N."/>
            <person name="Zhu T."/>
            <person name="Wang L."/>
            <person name="Wang Y."/>
            <person name="McGuire P.E."/>
            <person name="Liu S."/>
            <person name="Long H."/>
            <person name="Ramasamy R.K."/>
            <person name="Rodriguez J.C."/>
            <person name="Van S.L."/>
            <person name="Yuan L."/>
            <person name="Wang Z."/>
            <person name="Xia Z."/>
            <person name="Xiao L."/>
            <person name="Anderson O.D."/>
            <person name="Ouyang S."/>
            <person name="Liang Y."/>
            <person name="Zimin A.V."/>
            <person name="Pertea G."/>
            <person name="Qi P."/>
            <person name="Bennetzen J.L."/>
            <person name="Dai X."/>
            <person name="Dawson M.W."/>
            <person name="Muller H.G."/>
            <person name="Kugler K."/>
            <person name="Rivarola-Duarte L."/>
            <person name="Spannagl M."/>
            <person name="Mayer K.F.X."/>
            <person name="Lu F.H."/>
            <person name="Bevan M.W."/>
            <person name="Leroy P."/>
            <person name="Li P."/>
            <person name="You F.M."/>
            <person name="Sun Q."/>
            <person name="Liu Z."/>
            <person name="Lyons E."/>
            <person name="Wicker T."/>
            <person name="Salzberg S.L."/>
            <person name="Devos K.M."/>
            <person name="Dvorak J."/>
        </authorList>
    </citation>
    <scope>NUCLEOTIDE SEQUENCE [LARGE SCALE GENOMIC DNA]</scope>
    <source>
        <strain evidence="2">cv. AL8/78</strain>
    </source>
</reference>
<keyword evidence="3" id="KW-1185">Reference proteome</keyword>
<dbReference type="EnsemblPlants" id="AET5Gv20466500.1">
    <property type="protein sequence ID" value="AET5Gv20466500.1"/>
    <property type="gene ID" value="AET5Gv20466500"/>
</dbReference>
<reference evidence="3" key="2">
    <citation type="journal article" date="2017" name="Nat. Plants">
        <title>The Aegilops tauschii genome reveals multiple impacts of transposons.</title>
        <authorList>
            <person name="Zhao G."/>
            <person name="Zou C."/>
            <person name="Li K."/>
            <person name="Wang K."/>
            <person name="Li T."/>
            <person name="Gao L."/>
            <person name="Zhang X."/>
            <person name="Wang H."/>
            <person name="Yang Z."/>
            <person name="Liu X."/>
            <person name="Jiang W."/>
            <person name="Mao L."/>
            <person name="Kong X."/>
            <person name="Jiao Y."/>
            <person name="Jia J."/>
        </authorList>
    </citation>
    <scope>NUCLEOTIDE SEQUENCE [LARGE SCALE GENOMIC DNA]</scope>
    <source>
        <strain evidence="3">cv. AL8/78</strain>
    </source>
</reference>